<dbReference type="SFLD" id="SFLDG01082">
    <property type="entry name" value="B12-binding_domain_containing"/>
    <property type="match status" value="1"/>
</dbReference>
<reference evidence="2" key="1">
    <citation type="journal article" date="2015" name="Proc. Natl. Acad. Sci. U.S.A.">
        <title>Networks of energetic and metabolic interactions define dynamics in microbial communities.</title>
        <authorList>
            <person name="Embree M."/>
            <person name="Liu J.K."/>
            <person name="Al-Bassam M.M."/>
            <person name="Zengler K."/>
        </authorList>
    </citation>
    <scope>NUCLEOTIDE SEQUENCE</scope>
</reference>
<dbReference type="InterPro" id="IPR023404">
    <property type="entry name" value="rSAM_horseshoe"/>
</dbReference>
<dbReference type="InterPro" id="IPR007197">
    <property type="entry name" value="rSAM"/>
</dbReference>
<dbReference type="AlphaFoldDB" id="A0A0W8E6G7"/>
<dbReference type="NCBIfam" id="TIGR03960">
    <property type="entry name" value="rSAM_fuse_unch"/>
    <property type="match status" value="1"/>
</dbReference>
<organism evidence="2">
    <name type="scientific">hydrocarbon metagenome</name>
    <dbReference type="NCBI Taxonomy" id="938273"/>
    <lineage>
        <taxon>unclassified sequences</taxon>
        <taxon>metagenomes</taxon>
        <taxon>ecological metagenomes</taxon>
    </lineage>
</organism>
<evidence type="ECO:0000313" key="2">
    <source>
        <dbReference type="EMBL" id="KUG04250.1"/>
    </source>
</evidence>
<dbReference type="Pfam" id="PF19864">
    <property type="entry name" value="Radical_SAM_N2"/>
    <property type="match status" value="1"/>
</dbReference>
<dbReference type="SUPFAM" id="SSF102114">
    <property type="entry name" value="Radical SAM enzymes"/>
    <property type="match status" value="1"/>
</dbReference>
<gene>
    <name evidence="2" type="ORF">ASZ90_018256</name>
</gene>
<dbReference type="SMART" id="SM00729">
    <property type="entry name" value="Elp3"/>
    <property type="match status" value="1"/>
</dbReference>
<dbReference type="EMBL" id="LNQE01001853">
    <property type="protein sequence ID" value="KUG04250.1"/>
    <property type="molecule type" value="Genomic_DNA"/>
</dbReference>
<sequence>MKDKIFRDILPNVSKPARYTGSEVNIIKKDWDSCRIKMAFAFPDVYEVGMSHVGSKILYGLINEQSDHLLERVYAPWPDMEREMRRHQIHLFTLESFRPLIDFEVLGFTLQYELAITNVLNMLDMAGIPLWSKDRDEQYPLVIAGGPVVFNPEPYADFFDVFIIGDGEEVLPEFLDCCWDNRHLKRQELLLKLSSLEGVYVPSLYRVEYKEDGTFNRMIPQMKSVPDTIKKRLVADLDNAYFPDKPVLPYMTIVHDRAVLEVMRGCQRGCRFCHAGMVYRPVRERSIETLKRQADQQLANTGYDEIGLTSLSTLDYSGVDTLVKDLVKEYQEQGTGVSLPSLRVDAFSIELANEVQKVRKTTLTLAPEAGTQRMRDMINKNVSEEQLLEAVKAAFRSGWLSIKLYFMDGLPGETEADLDGILELLKKVRSLGDEHARRKVEIRASIASFVPKAHTPFQWHPQNTIEELEEKRRILTRNKMKRIKMSFHDSRTSYLEGVFSRGDRRLAASIYLAWQKGSKFDGWSEYFNFSRWMEAFRESNIEPDFYTSRPRSYDEILPWDFIDTGISKAYLQNENEHAAAGITTGDCRWEDCTGCGICPAFNIDLDIKEEIGR</sequence>
<dbReference type="Pfam" id="PF04055">
    <property type="entry name" value="Radical_SAM"/>
    <property type="match status" value="1"/>
</dbReference>
<dbReference type="InterPro" id="IPR058240">
    <property type="entry name" value="rSAM_sf"/>
</dbReference>
<dbReference type="CDD" id="cd01335">
    <property type="entry name" value="Radical_SAM"/>
    <property type="match status" value="1"/>
</dbReference>
<comment type="caution">
    <text evidence="2">The sequence shown here is derived from an EMBL/GenBank/DDBJ whole genome shotgun (WGS) entry which is preliminary data.</text>
</comment>
<dbReference type="PROSITE" id="PS51918">
    <property type="entry name" value="RADICAL_SAM"/>
    <property type="match status" value="1"/>
</dbReference>
<dbReference type="SFLD" id="SFLDS00029">
    <property type="entry name" value="Radical_SAM"/>
    <property type="match status" value="1"/>
</dbReference>
<dbReference type="GO" id="GO:0003824">
    <property type="term" value="F:catalytic activity"/>
    <property type="evidence" value="ECO:0007669"/>
    <property type="project" value="InterPro"/>
</dbReference>
<dbReference type="Gene3D" id="3.80.30.20">
    <property type="entry name" value="tm_1862 like domain"/>
    <property type="match status" value="1"/>
</dbReference>
<evidence type="ECO:0000259" key="1">
    <source>
        <dbReference type="PROSITE" id="PS51918"/>
    </source>
</evidence>
<feature type="domain" description="Radical SAM core" evidence="1">
    <location>
        <begin position="252"/>
        <end position="486"/>
    </location>
</feature>
<dbReference type="InterPro" id="IPR006638">
    <property type="entry name" value="Elp3/MiaA/NifB-like_rSAM"/>
</dbReference>
<dbReference type="PANTHER" id="PTHR42731:SF1">
    <property type="entry name" value="RADICAL SAM DOMAIN PROTEIN"/>
    <property type="match status" value="1"/>
</dbReference>
<dbReference type="InterPro" id="IPR045784">
    <property type="entry name" value="Radical_SAM_N2"/>
</dbReference>
<proteinExistence type="predicted"/>
<protein>
    <submittedName>
        <fullName evidence="2">Fe-s oxidoreductase</fullName>
    </submittedName>
</protein>
<name>A0A0W8E6G7_9ZZZZ</name>
<dbReference type="InterPro" id="IPR023862">
    <property type="entry name" value="CHP03960_rSAM"/>
</dbReference>
<dbReference type="PANTHER" id="PTHR42731">
    <property type="entry name" value="SLL1084 PROTEIN"/>
    <property type="match status" value="1"/>
</dbReference>
<accession>A0A0W8E6G7</accession>
<dbReference type="GO" id="GO:0051536">
    <property type="term" value="F:iron-sulfur cluster binding"/>
    <property type="evidence" value="ECO:0007669"/>
    <property type="project" value="InterPro"/>
</dbReference>